<dbReference type="InterPro" id="IPR029060">
    <property type="entry name" value="PIN-like_dom_sf"/>
</dbReference>
<dbReference type="AlphaFoldDB" id="A0A1X0SB05"/>
<sequence>MGGLPLRLRESIEKELKQFKSHGITPIFVFPGLSILRKDKPFSKEDTRPSHRAAGWEFYEKGKTDLAMSNWASSGGIHPADLLNCVFHILHENNVEFIRAPYSAWAQLAYMYTHPKQLVNAVYGGSELLMWDIDKMITSIDFEVKDKN</sequence>
<evidence type="ECO:0000313" key="2">
    <source>
        <dbReference type="Proteomes" id="UP000242381"/>
    </source>
</evidence>
<dbReference type="SUPFAM" id="SSF88723">
    <property type="entry name" value="PIN domain-like"/>
    <property type="match status" value="1"/>
</dbReference>
<dbReference type="CDD" id="cd09858">
    <property type="entry name" value="PIN_MKT1"/>
    <property type="match status" value="1"/>
</dbReference>
<gene>
    <name evidence="1" type="ORF">BCV71DRAFT_49595</name>
</gene>
<protein>
    <recommendedName>
        <fullName evidence="3">PIN domain-like protein</fullName>
    </recommendedName>
</protein>
<dbReference type="VEuPathDB" id="FungiDB:BCV72DRAFT_112309"/>
<accession>A0A1X0SB05</accession>
<reference evidence="1 2" key="1">
    <citation type="journal article" date="2016" name="Proc. Natl. Acad. Sci. U.S.A.">
        <title>Lipid metabolic changes in an early divergent fungus govern the establishment of a mutualistic symbiosis with endobacteria.</title>
        <authorList>
            <person name="Lastovetsky O.A."/>
            <person name="Gaspar M.L."/>
            <person name="Mondo S.J."/>
            <person name="LaButti K.M."/>
            <person name="Sandor L."/>
            <person name="Grigoriev I.V."/>
            <person name="Henry S.A."/>
            <person name="Pawlowska T.E."/>
        </authorList>
    </citation>
    <scope>NUCLEOTIDE SEQUENCE [LARGE SCALE GENOMIC DNA]</scope>
    <source>
        <strain evidence="1 2">ATCC 11559</strain>
    </source>
</reference>
<dbReference type="EMBL" id="KV921278">
    <property type="protein sequence ID" value="ORE21472.1"/>
    <property type="molecule type" value="Genomic_DNA"/>
</dbReference>
<evidence type="ECO:0000313" key="1">
    <source>
        <dbReference type="EMBL" id="ORE21472.1"/>
    </source>
</evidence>
<organism evidence="1 2">
    <name type="scientific">Rhizopus microsporus</name>
    <dbReference type="NCBI Taxonomy" id="58291"/>
    <lineage>
        <taxon>Eukaryota</taxon>
        <taxon>Fungi</taxon>
        <taxon>Fungi incertae sedis</taxon>
        <taxon>Mucoromycota</taxon>
        <taxon>Mucoromycotina</taxon>
        <taxon>Mucoromycetes</taxon>
        <taxon>Mucorales</taxon>
        <taxon>Mucorineae</taxon>
        <taxon>Rhizopodaceae</taxon>
        <taxon>Rhizopus</taxon>
    </lineage>
</organism>
<proteinExistence type="predicted"/>
<dbReference type="Gene3D" id="3.40.50.1010">
    <property type="entry name" value="5'-nuclease"/>
    <property type="match status" value="1"/>
</dbReference>
<name>A0A1X0SB05_RHIZD</name>
<evidence type="ECO:0008006" key="3">
    <source>
        <dbReference type="Google" id="ProtNLM"/>
    </source>
</evidence>
<dbReference type="Proteomes" id="UP000242381">
    <property type="component" value="Unassembled WGS sequence"/>
</dbReference>